<gene>
    <name evidence="4" type="ORF">CKO25_03155</name>
</gene>
<dbReference type="EMBL" id="NRSD01000002">
    <property type="protein sequence ID" value="MBK1643673.1"/>
    <property type="molecule type" value="Genomic_DNA"/>
</dbReference>
<proteinExistence type="predicted"/>
<dbReference type="SUPFAM" id="SSF51161">
    <property type="entry name" value="Trimeric LpxA-like enzymes"/>
    <property type="match status" value="1"/>
</dbReference>
<dbReference type="GO" id="GO:0016746">
    <property type="term" value="F:acyltransferase activity"/>
    <property type="evidence" value="ECO:0007669"/>
    <property type="project" value="UniProtKB-KW"/>
</dbReference>
<evidence type="ECO:0000256" key="1">
    <source>
        <dbReference type="ARBA" id="ARBA00022679"/>
    </source>
</evidence>
<organism evidence="4 5">
    <name type="scientific">Thiocapsa imhoffii</name>
    <dbReference type="NCBI Taxonomy" id="382777"/>
    <lineage>
        <taxon>Bacteria</taxon>
        <taxon>Pseudomonadati</taxon>
        <taxon>Pseudomonadota</taxon>
        <taxon>Gammaproteobacteria</taxon>
        <taxon>Chromatiales</taxon>
        <taxon>Chromatiaceae</taxon>
        <taxon>Thiocapsa</taxon>
    </lineage>
</organism>
<dbReference type="Gene3D" id="2.160.10.10">
    <property type="entry name" value="Hexapeptide repeat proteins"/>
    <property type="match status" value="1"/>
</dbReference>
<evidence type="ECO:0000256" key="2">
    <source>
        <dbReference type="ARBA" id="ARBA00022737"/>
    </source>
</evidence>
<evidence type="ECO:0000313" key="4">
    <source>
        <dbReference type="EMBL" id="MBK1643673.1"/>
    </source>
</evidence>
<reference evidence="4 5" key="1">
    <citation type="journal article" date="2020" name="Microorganisms">
        <title>Osmotic Adaptation and Compatible Solute Biosynthesis of Phototrophic Bacteria as Revealed from Genome Analyses.</title>
        <authorList>
            <person name="Imhoff J.F."/>
            <person name="Rahn T."/>
            <person name="Kunzel S."/>
            <person name="Keller A."/>
            <person name="Neulinger S.C."/>
        </authorList>
    </citation>
    <scope>NUCLEOTIDE SEQUENCE [LARGE SCALE GENOMIC DNA]</scope>
    <source>
        <strain evidence="4 5">DSM 21303</strain>
    </source>
</reference>
<comment type="caution">
    <text evidence="4">The sequence shown here is derived from an EMBL/GenBank/DDBJ whole genome shotgun (WGS) entry which is preliminary data.</text>
</comment>
<protein>
    <submittedName>
        <fullName evidence="4">Transferase</fullName>
    </submittedName>
</protein>
<sequence length="194" mass="20767">MGQGFKAYAVAMLVPIARLRRRLAPLTRLWSHARLRERITSPLDPSVVVLATPEIHGTGRLRLGRGLYLYPGLYFETQEEGTIEIGDEVVMSRGVHVVAFHGIRIGAGSMIGEYSSVRDANHRRDGDQALRWAGHESRPIEIGRQVWIGRGVTILPGVTIGDGAVIGANAVVTHDIPAGAVAVGVPARVVGAGS</sequence>
<keyword evidence="5" id="KW-1185">Reference proteome</keyword>
<dbReference type="Proteomes" id="UP001138802">
    <property type="component" value="Unassembled WGS sequence"/>
</dbReference>
<dbReference type="InterPro" id="IPR018357">
    <property type="entry name" value="Hexapep_transf_CS"/>
</dbReference>
<dbReference type="InterPro" id="IPR001451">
    <property type="entry name" value="Hexapep"/>
</dbReference>
<name>A0A9X0WFJ8_9GAMM</name>
<dbReference type="Pfam" id="PF00132">
    <property type="entry name" value="Hexapep"/>
    <property type="match status" value="1"/>
</dbReference>
<dbReference type="CDD" id="cd04647">
    <property type="entry name" value="LbH_MAT_like"/>
    <property type="match status" value="1"/>
</dbReference>
<dbReference type="RefSeq" id="WP_200386479.1">
    <property type="nucleotide sequence ID" value="NZ_NRSD01000002.1"/>
</dbReference>
<keyword evidence="1 4" id="KW-0808">Transferase</keyword>
<dbReference type="InterPro" id="IPR051159">
    <property type="entry name" value="Hexapeptide_acetyltransf"/>
</dbReference>
<dbReference type="PANTHER" id="PTHR23416">
    <property type="entry name" value="SIALIC ACID SYNTHASE-RELATED"/>
    <property type="match status" value="1"/>
</dbReference>
<keyword evidence="3" id="KW-0012">Acyltransferase</keyword>
<evidence type="ECO:0000313" key="5">
    <source>
        <dbReference type="Proteomes" id="UP001138802"/>
    </source>
</evidence>
<dbReference type="PROSITE" id="PS00101">
    <property type="entry name" value="HEXAPEP_TRANSFERASES"/>
    <property type="match status" value="1"/>
</dbReference>
<dbReference type="InterPro" id="IPR011004">
    <property type="entry name" value="Trimer_LpxA-like_sf"/>
</dbReference>
<accession>A0A9X0WFJ8</accession>
<keyword evidence="2" id="KW-0677">Repeat</keyword>
<dbReference type="AlphaFoldDB" id="A0A9X0WFJ8"/>
<evidence type="ECO:0000256" key="3">
    <source>
        <dbReference type="ARBA" id="ARBA00023315"/>
    </source>
</evidence>